<evidence type="ECO:0000256" key="1">
    <source>
        <dbReference type="ARBA" id="ARBA00022748"/>
    </source>
</evidence>
<evidence type="ECO:0000256" key="2">
    <source>
        <dbReference type="SAM" id="Phobius"/>
    </source>
</evidence>
<name>A0A2T8HX07_9RHOB</name>
<comment type="caution">
    <text evidence="3">The sequence shown here is derived from an EMBL/GenBank/DDBJ whole genome shotgun (WGS) entry which is preliminary data.</text>
</comment>
<keyword evidence="1" id="KW-0201">Cytochrome c-type biogenesis</keyword>
<dbReference type="Proteomes" id="UP000245911">
    <property type="component" value="Unassembled WGS sequence"/>
</dbReference>
<proteinExistence type="predicted"/>
<evidence type="ECO:0000313" key="3">
    <source>
        <dbReference type="EMBL" id="PVH29960.1"/>
    </source>
</evidence>
<gene>
    <name evidence="3" type="primary">ccmI</name>
    <name evidence="3" type="ORF">DDE20_05075</name>
</gene>
<feature type="transmembrane region" description="Helical" evidence="2">
    <location>
        <begin position="90"/>
        <end position="112"/>
    </location>
</feature>
<protein>
    <submittedName>
        <fullName evidence="3">C-type cytochrome biogenesis protein CcmI</fullName>
    </submittedName>
</protein>
<dbReference type="GO" id="GO:0017004">
    <property type="term" value="P:cytochrome complex assembly"/>
    <property type="evidence" value="ECO:0007669"/>
    <property type="project" value="UniProtKB-KW"/>
</dbReference>
<keyword evidence="2" id="KW-0812">Transmembrane</keyword>
<dbReference type="NCBIfam" id="TIGR03142">
    <property type="entry name" value="cytochro_ccmI"/>
    <property type="match status" value="1"/>
</dbReference>
<dbReference type="EMBL" id="QDKM01000002">
    <property type="protein sequence ID" value="PVH29960.1"/>
    <property type="molecule type" value="Genomic_DNA"/>
</dbReference>
<keyword evidence="2" id="KW-1133">Transmembrane helix</keyword>
<dbReference type="SUPFAM" id="SSF48452">
    <property type="entry name" value="TPR-like"/>
    <property type="match status" value="1"/>
</dbReference>
<reference evidence="3 4" key="1">
    <citation type="submission" date="2018-04" db="EMBL/GenBank/DDBJ databases">
        <title>Pararhodobacter oceanense sp. nov., isolated from marine intertidal sediment.</title>
        <authorList>
            <person name="Wang X.-L."/>
            <person name="Du Z.-J."/>
        </authorList>
    </citation>
    <scope>NUCLEOTIDE SEQUENCE [LARGE SCALE GENOMIC DNA]</scope>
    <source>
        <strain evidence="3 4">AM505</strain>
    </source>
</reference>
<keyword evidence="4" id="KW-1185">Reference proteome</keyword>
<sequence length="412" mass="44368">MAFWLPAAGVSLIAVGLVILALKRGAQAAAGIPADKREMRIYADQLREIERDRARGVVSEDEAERMRAETARRLLEADKQAQAEVKRSPAAARGVAIALALLMPVAALAFYWTHGAPLYRDQPIQQRFAEAAEMREARPAQADLQAAWQTSPERPVLPEIDPEYAALMEQLREAVADRPEDLQGNRLLASNEANVGNYAAAAEAWLRVIELQGARPEIADMLGLAEAMVQAAGGVVSPEAEVVLEQILQRDPRNGAARYYLGLSLGQTGRPDLTFRLWRGLLEDSAPDAPWVPVLRAELEGLAAVAGVRYTLPPLAAQGARGPSEGDIAAASDLSAAERQEMIGGMVEGLAQRLAAMGGPPEDWARLIDSLGVLGQTDRARAIWAEARMVFADQPQALTPIDDAAARLGFTE</sequence>
<dbReference type="AlphaFoldDB" id="A0A2T8HX07"/>
<dbReference type="InterPro" id="IPR017560">
    <property type="entry name" value="Cyt_c_biogenesis_CcmI"/>
</dbReference>
<evidence type="ECO:0000313" key="4">
    <source>
        <dbReference type="Proteomes" id="UP000245911"/>
    </source>
</evidence>
<dbReference type="InterPro" id="IPR011990">
    <property type="entry name" value="TPR-like_helical_dom_sf"/>
</dbReference>
<keyword evidence="2" id="KW-0472">Membrane</keyword>
<dbReference type="OrthoDB" id="9815847at2"/>
<accession>A0A2T8HX07</accession>
<dbReference type="Gene3D" id="1.25.40.10">
    <property type="entry name" value="Tetratricopeptide repeat domain"/>
    <property type="match status" value="1"/>
</dbReference>
<organism evidence="3 4">
    <name type="scientific">Pararhodobacter oceanensis</name>
    <dbReference type="NCBI Taxonomy" id="2172121"/>
    <lineage>
        <taxon>Bacteria</taxon>
        <taxon>Pseudomonadati</taxon>
        <taxon>Pseudomonadota</taxon>
        <taxon>Alphaproteobacteria</taxon>
        <taxon>Rhodobacterales</taxon>
        <taxon>Paracoccaceae</taxon>
        <taxon>Pararhodobacter</taxon>
    </lineage>
</organism>